<dbReference type="InterPro" id="IPR003661">
    <property type="entry name" value="HisK_dim/P_dom"/>
</dbReference>
<dbReference type="CDD" id="cd00082">
    <property type="entry name" value="HisKA"/>
    <property type="match status" value="1"/>
</dbReference>
<feature type="compositionally biased region" description="Polar residues" evidence="7">
    <location>
        <begin position="693"/>
        <end position="704"/>
    </location>
</feature>
<feature type="domain" description="Response regulatory" evidence="10">
    <location>
        <begin position="570"/>
        <end position="688"/>
    </location>
</feature>
<feature type="modified residue" description="Phosphohistidine" evidence="5">
    <location>
        <position position="772"/>
    </location>
</feature>
<dbReference type="InterPro" id="IPR003594">
    <property type="entry name" value="HATPase_dom"/>
</dbReference>
<dbReference type="InterPro" id="IPR008207">
    <property type="entry name" value="Sig_transdc_His_kin_Hpt_dom"/>
</dbReference>
<dbReference type="OrthoDB" id="8573961at2"/>
<dbReference type="InterPro" id="IPR004358">
    <property type="entry name" value="Sig_transdc_His_kin-like_C"/>
</dbReference>
<keyword evidence="4" id="KW-0902">Two-component regulatory system</keyword>
<dbReference type="SUPFAM" id="SSF52172">
    <property type="entry name" value="CheY-like"/>
    <property type="match status" value="2"/>
</dbReference>
<dbReference type="PROSITE" id="PS50109">
    <property type="entry name" value="HIS_KIN"/>
    <property type="match status" value="1"/>
</dbReference>
<feature type="domain" description="Histidine kinase" evidence="9">
    <location>
        <begin position="193"/>
        <end position="415"/>
    </location>
</feature>
<dbReference type="Gene3D" id="3.40.50.2300">
    <property type="match status" value="2"/>
</dbReference>
<evidence type="ECO:0000259" key="10">
    <source>
        <dbReference type="PROSITE" id="PS50110"/>
    </source>
</evidence>
<keyword evidence="8" id="KW-1133">Transmembrane helix</keyword>
<keyword evidence="13" id="KW-1185">Reference proteome</keyword>
<dbReference type="EC" id="2.7.13.3" evidence="2"/>
<evidence type="ECO:0000256" key="4">
    <source>
        <dbReference type="ARBA" id="ARBA00023012"/>
    </source>
</evidence>
<evidence type="ECO:0000313" key="13">
    <source>
        <dbReference type="Proteomes" id="UP000295727"/>
    </source>
</evidence>
<dbReference type="PRINTS" id="PR00344">
    <property type="entry name" value="BCTRLSENSOR"/>
</dbReference>
<dbReference type="AlphaFoldDB" id="A0A4P7D293"/>
<sequence>MKYLRKLFACYEDYYSYRKGVLRYAGLVGAVGYPLFYLIYTRILPQPSESLTIRLIASVACAVTALPEYWPARLRKYYFAWSYAAVLYCLPFFHVYMSLKNHGDLVFIADSFMAVFFLVLLTDWRNTVAMLCLGTALGVALYVATTPDPHLPVDYVARLPTFILVVVGGSLFKFSERQLQDAKLRVATALAGSIAHEMRTPLSRIQYSLDMASRALPEPTTAPSMQPMARKQINDLYAYLSQGQLAVERGLQVIAMTLDEVNAKAIDTNRFALIRASDAVQKALAEYAYETEEEREIVSLSVIDDFTFRGEETLFIFVLFNLFKNALYYHRLYPDMKLVVTVDQHQVFVTDTGPGIPETVLPRLFESFQTSGKVGGTGLGLAYCKRVMSAFNGDIVCDSVEGKGTRFTLRFPRAAQAVKDEPGRALVRGSLAVLARKRILIVDDDAMQRDTMRMQLTGLGMEIDEANNGQSAIDRMRQAHYDLVVMDLRMPVLDGYAATALLRSGAVPGHQSVPVLACTSEPPHLVRMKIERAGMSGMISKPCKHAELVRALQSCLERPAADGAVLAGKTAILADDDEYGRRIARGWLEKYGMRVIEANHGQAVLDMIADGQRCDVILLDLNMPGLSGFETTQAIRAWSGEVGTIPVIALTGYSDAVTVESALNAGMNDVMTKPVRGSILFEKLSQHLGSGVTDPQSPASTSATVDKPGAGDHGSSVRVEAFLDPERLQELKSDGLLMELLGDYLLTLDALLDRIDASVVSNDLGDAHEALHSLLGVSANIGGAALHRLVRRFYVPVADERRWPAEENWLGELRNVMAQTVQMLERECPALRS</sequence>
<dbReference type="InterPro" id="IPR001789">
    <property type="entry name" value="Sig_transdc_resp-reg_receiver"/>
</dbReference>
<evidence type="ECO:0000256" key="3">
    <source>
        <dbReference type="ARBA" id="ARBA00022553"/>
    </source>
</evidence>
<feature type="modified residue" description="4-aspartylphosphate" evidence="6">
    <location>
        <position position="620"/>
    </location>
</feature>
<evidence type="ECO:0000259" key="9">
    <source>
        <dbReference type="PROSITE" id="PS50109"/>
    </source>
</evidence>
<dbReference type="PANTHER" id="PTHR45339">
    <property type="entry name" value="HYBRID SIGNAL TRANSDUCTION HISTIDINE KINASE J"/>
    <property type="match status" value="1"/>
</dbReference>
<dbReference type="PANTHER" id="PTHR45339:SF5">
    <property type="entry name" value="HISTIDINE KINASE"/>
    <property type="match status" value="1"/>
</dbReference>
<dbReference type="InterPro" id="IPR036097">
    <property type="entry name" value="HisK_dim/P_sf"/>
</dbReference>
<dbReference type="PROSITE" id="PS50110">
    <property type="entry name" value="RESPONSE_REGULATORY"/>
    <property type="match status" value="2"/>
</dbReference>
<evidence type="ECO:0000259" key="11">
    <source>
        <dbReference type="PROSITE" id="PS50894"/>
    </source>
</evidence>
<evidence type="ECO:0000313" key="12">
    <source>
        <dbReference type="EMBL" id="QBR02881.1"/>
    </source>
</evidence>
<dbReference type="SMART" id="SM00387">
    <property type="entry name" value="HATPase_c"/>
    <property type="match status" value="1"/>
</dbReference>
<feature type="transmembrane region" description="Helical" evidence="8">
    <location>
        <begin position="21"/>
        <end position="40"/>
    </location>
</feature>
<protein>
    <recommendedName>
        <fullName evidence="2">histidine kinase</fullName>
        <ecNumber evidence="2">2.7.13.3</ecNumber>
    </recommendedName>
</protein>
<evidence type="ECO:0000256" key="7">
    <source>
        <dbReference type="SAM" id="MobiDB-lite"/>
    </source>
</evidence>
<dbReference type="Proteomes" id="UP000295727">
    <property type="component" value="Chromosome 4"/>
</dbReference>
<dbReference type="EMBL" id="CP038151">
    <property type="protein sequence ID" value="QBR02881.1"/>
    <property type="molecule type" value="Genomic_DNA"/>
</dbReference>
<dbReference type="SMART" id="SM00448">
    <property type="entry name" value="REC"/>
    <property type="match status" value="2"/>
</dbReference>
<evidence type="ECO:0000256" key="6">
    <source>
        <dbReference type="PROSITE-ProRule" id="PRU00169"/>
    </source>
</evidence>
<feature type="domain" description="HPt" evidence="11">
    <location>
        <begin position="733"/>
        <end position="831"/>
    </location>
</feature>
<feature type="transmembrane region" description="Helical" evidence="8">
    <location>
        <begin position="105"/>
        <end position="121"/>
    </location>
</feature>
<dbReference type="InterPro" id="IPR011006">
    <property type="entry name" value="CheY-like_superfamily"/>
</dbReference>
<dbReference type="Gene3D" id="3.30.565.10">
    <property type="entry name" value="Histidine kinase-like ATPase, C-terminal domain"/>
    <property type="match status" value="1"/>
</dbReference>
<dbReference type="KEGG" id="ppai:E1956_37400"/>
<dbReference type="SUPFAM" id="SSF55874">
    <property type="entry name" value="ATPase domain of HSP90 chaperone/DNA topoisomerase II/histidine kinase"/>
    <property type="match status" value="1"/>
</dbReference>
<evidence type="ECO:0000256" key="2">
    <source>
        <dbReference type="ARBA" id="ARBA00012438"/>
    </source>
</evidence>
<evidence type="ECO:0000256" key="8">
    <source>
        <dbReference type="SAM" id="Phobius"/>
    </source>
</evidence>
<dbReference type="GO" id="GO:0005886">
    <property type="term" value="C:plasma membrane"/>
    <property type="evidence" value="ECO:0007669"/>
    <property type="project" value="UniProtKB-SubCell"/>
</dbReference>
<feature type="region of interest" description="Disordered" evidence="7">
    <location>
        <begin position="689"/>
        <end position="713"/>
    </location>
</feature>
<dbReference type="InterPro" id="IPR036890">
    <property type="entry name" value="HATPase_C_sf"/>
</dbReference>
<dbReference type="GO" id="GO:0005524">
    <property type="term" value="F:ATP binding"/>
    <property type="evidence" value="ECO:0007669"/>
    <property type="project" value="UniProtKB-KW"/>
</dbReference>
<dbReference type="PROSITE" id="PS50894">
    <property type="entry name" value="HPT"/>
    <property type="match status" value="1"/>
</dbReference>
<dbReference type="SUPFAM" id="SSF47384">
    <property type="entry name" value="Homodimeric domain of signal transducing histidine kinase"/>
    <property type="match status" value="1"/>
</dbReference>
<dbReference type="Pfam" id="PF02518">
    <property type="entry name" value="HATPase_c"/>
    <property type="match status" value="1"/>
</dbReference>
<keyword evidence="8" id="KW-0472">Membrane</keyword>
<feature type="modified residue" description="4-aspartylphosphate" evidence="6">
    <location>
        <position position="487"/>
    </location>
</feature>
<comment type="catalytic activity">
    <reaction evidence="1">
        <text>ATP + protein L-histidine = ADP + protein N-phospho-L-histidine.</text>
        <dbReference type="EC" id="2.7.13.3"/>
    </reaction>
</comment>
<dbReference type="Gene3D" id="1.20.120.160">
    <property type="entry name" value="HPT domain"/>
    <property type="match status" value="1"/>
</dbReference>
<evidence type="ECO:0000256" key="5">
    <source>
        <dbReference type="PROSITE-ProRule" id="PRU00110"/>
    </source>
</evidence>
<dbReference type="SUPFAM" id="SSF47226">
    <property type="entry name" value="Histidine-containing phosphotransfer domain, HPT domain"/>
    <property type="match status" value="1"/>
</dbReference>
<proteinExistence type="predicted"/>
<dbReference type="CDD" id="cd17546">
    <property type="entry name" value="REC_hyHK_CKI1_RcsC-like"/>
    <property type="match status" value="2"/>
</dbReference>
<accession>A0A4P7D293</accession>
<feature type="transmembrane region" description="Helical" evidence="8">
    <location>
        <begin position="77"/>
        <end position="99"/>
    </location>
</feature>
<dbReference type="GO" id="GO:0000155">
    <property type="term" value="F:phosphorelay sensor kinase activity"/>
    <property type="evidence" value="ECO:0007669"/>
    <property type="project" value="InterPro"/>
</dbReference>
<feature type="transmembrane region" description="Helical" evidence="8">
    <location>
        <begin position="52"/>
        <end position="70"/>
    </location>
</feature>
<dbReference type="InterPro" id="IPR036641">
    <property type="entry name" value="HPT_dom_sf"/>
</dbReference>
<dbReference type="Pfam" id="PF00072">
    <property type="entry name" value="Response_reg"/>
    <property type="match status" value="2"/>
</dbReference>
<dbReference type="InterPro" id="IPR005467">
    <property type="entry name" value="His_kinase_dom"/>
</dbReference>
<name>A0A4P7D293_9BURK</name>
<organism evidence="12 13">
    <name type="scientific">Paraburkholderia pallida</name>
    <dbReference type="NCBI Taxonomy" id="2547399"/>
    <lineage>
        <taxon>Bacteria</taxon>
        <taxon>Pseudomonadati</taxon>
        <taxon>Pseudomonadota</taxon>
        <taxon>Betaproteobacteria</taxon>
        <taxon>Burkholderiales</taxon>
        <taxon>Burkholderiaceae</taxon>
        <taxon>Paraburkholderia</taxon>
    </lineage>
</organism>
<keyword evidence="3 6" id="KW-0597">Phosphoprotein</keyword>
<gene>
    <name evidence="12" type="ORF">E1956_37400</name>
</gene>
<feature type="domain" description="Response regulatory" evidence="10">
    <location>
        <begin position="438"/>
        <end position="556"/>
    </location>
</feature>
<evidence type="ECO:0000256" key="1">
    <source>
        <dbReference type="ARBA" id="ARBA00000085"/>
    </source>
</evidence>
<feature type="transmembrane region" description="Helical" evidence="8">
    <location>
        <begin position="128"/>
        <end position="145"/>
    </location>
</feature>
<reference evidence="12 13" key="1">
    <citation type="submission" date="2019-03" db="EMBL/GenBank/DDBJ databases">
        <title>Paraburkholderia sp. 7MH5, isolated from subtropical forest soil.</title>
        <authorList>
            <person name="Gao Z.-H."/>
            <person name="Qiu L.-H."/>
        </authorList>
    </citation>
    <scope>NUCLEOTIDE SEQUENCE [LARGE SCALE GENOMIC DNA]</scope>
    <source>
        <strain evidence="12 13">7MH5</strain>
    </source>
</reference>
<keyword evidence="8" id="KW-0812">Transmembrane</keyword>